<evidence type="ECO:0000313" key="2">
    <source>
        <dbReference type="EMBL" id="KAJ7348314.1"/>
    </source>
</evidence>
<protein>
    <submittedName>
        <fullName evidence="2">Uncharacterized protein</fullName>
    </submittedName>
</protein>
<dbReference type="AlphaFoldDB" id="A0AAD7ESZ1"/>
<evidence type="ECO:0000256" key="1">
    <source>
        <dbReference type="SAM" id="Phobius"/>
    </source>
</evidence>
<gene>
    <name evidence="2" type="ORF">DFH08DRAFT_808051</name>
</gene>
<keyword evidence="3" id="KW-1185">Reference proteome</keyword>
<feature type="transmembrane region" description="Helical" evidence="1">
    <location>
        <begin position="44"/>
        <end position="63"/>
    </location>
</feature>
<name>A0AAD7ESZ1_9AGAR</name>
<keyword evidence="1" id="KW-0812">Transmembrane</keyword>
<dbReference type="Proteomes" id="UP001218218">
    <property type="component" value="Unassembled WGS sequence"/>
</dbReference>
<sequence length="259" mass="28629">MPCGSPVGILFGSSPSPSHNPRILDLAHFSAITSIPWDVLVVDWGNQAALVAAPIQLAIHIILSVDKIIKAPRLWLFSKKNLILVRTLAWGCIGVFAVMVFRMVKTGSTSNPFNFQNDIPELVLTFSIVAGGLILMHSKWTSLWHLPWTNFVVARIIQYTVAMGLTSSVGAGTGLRREHYQSFHFSLGHMYTNALFTKILTILSSSLNSRTNLRVALGTGIKEDHNISGTLVFFIFNQVYFVSIESTSSLKDFPEHCNN</sequence>
<dbReference type="EMBL" id="JARIHO010000017">
    <property type="protein sequence ID" value="KAJ7348314.1"/>
    <property type="molecule type" value="Genomic_DNA"/>
</dbReference>
<feature type="transmembrane region" description="Helical" evidence="1">
    <location>
        <begin position="119"/>
        <end position="136"/>
    </location>
</feature>
<accession>A0AAD7ESZ1</accession>
<comment type="caution">
    <text evidence="2">The sequence shown here is derived from an EMBL/GenBank/DDBJ whole genome shotgun (WGS) entry which is preliminary data.</text>
</comment>
<reference evidence="2" key="1">
    <citation type="submission" date="2023-03" db="EMBL/GenBank/DDBJ databases">
        <title>Massive genome expansion in bonnet fungi (Mycena s.s.) driven by repeated elements and novel gene families across ecological guilds.</title>
        <authorList>
            <consortium name="Lawrence Berkeley National Laboratory"/>
            <person name="Harder C.B."/>
            <person name="Miyauchi S."/>
            <person name="Viragh M."/>
            <person name="Kuo A."/>
            <person name="Thoen E."/>
            <person name="Andreopoulos B."/>
            <person name="Lu D."/>
            <person name="Skrede I."/>
            <person name="Drula E."/>
            <person name="Henrissat B."/>
            <person name="Morin E."/>
            <person name="Kohler A."/>
            <person name="Barry K."/>
            <person name="LaButti K."/>
            <person name="Morin E."/>
            <person name="Salamov A."/>
            <person name="Lipzen A."/>
            <person name="Mereny Z."/>
            <person name="Hegedus B."/>
            <person name="Baldrian P."/>
            <person name="Stursova M."/>
            <person name="Weitz H."/>
            <person name="Taylor A."/>
            <person name="Grigoriev I.V."/>
            <person name="Nagy L.G."/>
            <person name="Martin F."/>
            <person name="Kauserud H."/>
        </authorList>
    </citation>
    <scope>NUCLEOTIDE SEQUENCE</scope>
    <source>
        <strain evidence="2">CBHHK002</strain>
    </source>
</reference>
<keyword evidence="1" id="KW-1133">Transmembrane helix</keyword>
<feature type="transmembrane region" description="Helical" evidence="1">
    <location>
        <begin position="83"/>
        <end position="104"/>
    </location>
</feature>
<evidence type="ECO:0000313" key="3">
    <source>
        <dbReference type="Proteomes" id="UP001218218"/>
    </source>
</evidence>
<keyword evidence="1" id="KW-0472">Membrane</keyword>
<proteinExistence type="predicted"/>
<organism evidence="2 3">
    <name type="scientific">Mycena albidolilacea</name>
    <dbReference type="NCBI Taxonomy" id="1033008"/>
    <lineage>
        <taxon>Eukaryota</taxon>
        <taxon>Fungi</taxon>
        <taxon>Dikarya</taxon>
        <taxon>Basidiomycota</taxon>
        <taxon>Agaricomycotina</taxon>
        <taxon>Agaricomycetes</taxon>
        <taxon>Agaricomycetidae</taxon>
        <taxon>Agaricales</taxon>
        <taxon>Marasmiineae</taxon>
        <taxon>Mycenaceae</taxon>
        <taxon>Mycena</taxon>
    </lineage>
</organism>